<dbReference type="Gene3D" id="3.30.1330.30">
    <property type="match status" value="1"/>
</dbReference>
<comment type="similarity">
    <text evidence="1">Belongs to the class IV-like SAM-binding methyltransferase superfamily. RNA methyltransferase TrmH family.</text>
</comment>
<dbReference type="OrthoDB" id="9794400at2"/>
<dbReference type="GO" id="GO:0003723">
    <property type="term" value="F:RNA binding"/>
    <property type="evidence" value="ECO:0007669"/>
    <property type="project" value="InterPro"/>
</dbReference>
<dbReference type="SUPFAM" id="SSF75217">
    <property type="entry name" value="alpha/beta knot"/>
    <property type="match status" value="1"/>
</dbReference>
<keyword evidence="3 5" id="KW-0808">Transferase</keyword>
<dbReference type="CDD" id="cd18095">
    <property type="entry name" value="SpoU-like_rRNA-MTase"/>
    <property type="match status" value="1"/>
</dbReference>
<proteinExistence type="inferred from homology"/>
<organism evidence="5 6">
    <name type="scientific">Nocardia mexicana</name>
    <dbReference type="NCBI Taxonomy" id="279262"/>
    <lineage>
        <taxon>Bacteria</taxon>
        <taxon>Bacillati</taxon>
        <taxon>Actinomycetota</taxon>
        <taxon>Actinomycetes</taxon>
        <taxon>Mycobacteriales</taxon>
        <taxon>Nocardiaceae</taxon>
        <taxon>Nocardia</taxon>
    </lineage>
</organism>
<keyword evidence="2 5" id="KW-0489">Methyltransferase</keyword>
<evidence type="ECO:0000259" key="4">
    <source>
        <dbReference type="SMART" id="SM00967"/>
    </source>
</evidence>
<keyword evidence="6" id="KW-1185">Reference proteome</keyword>
<dbReference type="EMBL" id="QQAZ01000006">
    <property type="protein sequence ID" value="RDI49656.1"/>
    <property type="molecule type" value="Genomic_DNA"/>
</dbReference>
<dbReference type="GO" id="GO:0008173">
    <property type="term" value="F:RNA methyltransferase activity"/>
    <property type="evidence" value="ECO:0007669"/>
    <property type="project" value="InterPro"/>
</dbReference>
<reference evidence="5 6" key="1">
    <citation type="submission" date="2018-07" db="EMBL/GenBank/DDBJ databases">
        <title>Genomic Encyclopedia of Type Strains, Phase IV (KMG-IV): sequencing the most valuable type-strain genomes for metagenomic binning, comparative biology and taxonomic classification.</title>
        <authorList>
            <person name="Goeker M."/>
        </authorList>
    </citation>
    <scope>NUCLEOTIDE SEQUENCE [LARGE SCALE GENOMIC DNA]</scope>
    <source>
        <strain evidence="5 6">DSM 44952</strain>
    </source>
</reference>
<dbReference type="AlphaFoldDB" id="A0A370H0W9"/>
<feature type="domain" description="RNA 2-O ribose methyltransferase substrate binding" evidence="4">
    <location>
        <begin position="62"/>
        <end position="135"/>
    </location>
</feature>
<accession>A0A370H0W9</accession>
<comment type="caution">
    <text evidence="5">The sequence shown here is derived from an EMBL/GenBank/DDBJ whole genome shotgun (WGS) entry which is preliminary data.</text>
</comment>
<dbReference type="PANTHER" id="PTHR43191">
    <property type="entry name" value="RRNA METHYLTRANSFERASE 3"/>
    <property type="match status" value="1"/>
</dbReference>
<dbReference type="InterPro" id="IPR029028">
    <property type="entry name" value="Alpha/beta_knot_MTases"/>
</dbReference>
<dbReference type="Proteomes" id="UP000255355">
    <property type="component" value="Unassembled WGS sequence"/>
</dbReference>
<sequence>MTDRRNRRIVAPRRELVGSRVSVSSACSRWAVADFIDWRNPRIVAAVKLHRAPQRRKTGLFLAEGANSVAAALDTERVEELFFSGRAAEREHELVASAAALGVRTTMVSDRAAEMLGETVTPPGLVAVCRRVDVPLSQVLSGREPGAAATTGVSSETAVGVVQPPTRLLAVPVEISDPGNAGTLIRVADAVGANGVVLTGDSVDPHNGKCVRACAGSLFHVPIARERDIDAVLSGLRDAGITVLATTARGEVDLDDADEILRGEGEATGIAWLFGNEAHGLDPAVAARADHRIRIPIHGRAESLNLAAAAAICLYASARVQHRA</sequence>
<gene>
    <name evidence="5" type="ORF">DFR68_10691</name>
</gene>
<evidence type="ECO:0000256" key="1">
    <source>
        <dbReference type="ARBA" id="ARBA00007228"/>
    </source>
</evidence>
<protein>
    <submittedName>
        <fullName evidence="5">TrmH family RNA methyltransferase</fullName>
    </submittedName>
</protein>
<dbReference type="SMART" id="SM00967">
    <property type="entry name" value="SpoU_sub_bind"/>
    <property type="match status" value="1"/>
</dbReference>
<evidence type="ECO:0000313" key="6">
    <source>
        <dbReference type="Proteomes" id="UP000255355"/>
    </source>
</evidence>
<dbReference type="Pfam" id="PF22435">
    <property type="entry name" value="MRM3-like_sub_bind"/>
    <property type="match status" value="1"/>
</dbReference>
<dbReference type="GO" id="GO:0032259">
    <property type="term" value="P:methylation"/>
    <property type="evidence" value="ECO:0007669"/>
    <property type="project" value="UniProtKB-KW"/>
</dbReference>
<dbReference type="Gene3D" id="3.40.1280.10">
    <property type="match status" value="1"/>
</dbReference>
<dbReference type="GO" id="GO:0005737">
    <property type="term" value="C:cytoplasm"/>
    <property type="evidence" value="ECO:0007669"/>
    <property type="project" value="UniProtKB-ARBA"/>
</dbReference>
<dbReference type="InterPro" id="IPR001537">
    <property type="entry name" value="SpoU_MeTrfase"/>
</dbReference>
<dbReference type="STRING" id="1210089.GCA_001613165_02257"/>
<dbReference type="GO" id="GO:0006396">
    <property type="term" value="P:RNA processing"/>
    <property type="evidence" value="ECO:0007669"/>
    <property type="project" value="InterPro"/>
</dbReference>
<dbReference type="InterPro" id="IPR029064">
    <property type="entry name" value="Ribosomal_eL30-like_sf"/>
</dbReference>
<evidence type="ECO:0000313" key="5">
    <source>
        <dbReference type="EMBL" id="RDI49656.1"/>
    </source>
</evidence>
<evidence type="ECO:0000256" key="3">
    <source>
        <dbReference type="ARBA" id="ARBA00022679"/>
    </source>
</evidence>
<dbReference type="InterPro" id="IPR029026">
    <property type="entry name" value="tRNA_m1G_MTases_N"/>
</dbReference>
<dbReference type="SUPFAM" id="SSF55315">
    <property type="entry name" value="L30e-like"/>
    <property type="match status" value="1"/>
</dbReference>
<evidence type="ECO:0000256" key="2">
    <source>
        <dbReference type="ARBA" id="ARBA00022603"/>
    </source>
</evidence>
<dbReference type="InterPro" id="IPR051259">
    <property type="entry name" value="rRNA_Methyltransferase"/>
</dbReference>
<dbReference type="Pfam" id="PF00588">
    <property type="entry name" value="SpoU_methylase"/>
    <property type="match status" value="1"/>
</dbReference>
<name>A0A370H0W9_9NOCA</name>
<dbReference type="PANTHER" id="PTHR43191:SF2">
    <property type="entry name" value="RRNA METHYLTRANSFERASE 3, MITOCHONDRIAL"/>
    <property type="match status" value="1"/>
</dbReference>
<dbReference type="InterPro" id="IPR053888">
    <property type="entry name" value="MRM3-like_sub_bind"/>
</dbReference>
<dbReference type="InterPro" id="IPR013123">
    <property type="entry name" value="SpoU_subst-bd"/>
</dbReference>